<dbReference type="SUPFAM" id="SSF53448">
    <property type="entry name" value="Nucleotide-diphospho-sugar transferases"/>
    <property type="match status" value="1"/>
</dbReference>
<dbReference type="OrthoDB" id="409543at2759"/>
<dbReference type="OMA" id="ICFRDIC"/>
<dbReference type="EMBL" id="PZQS01000001">
    <property type="protein sequence ID" value="PVD39490.1"/>
    <property type="molecule type" value="Genomic_DNA"/>
</dbReference>
<name>A0A2T7Q1G1_POMCA</name>
<dbReference type="Gene3D" id="3.90.550.20">
    <property type="match status" value="1"/>
</dbReference>
<reference evidence="1 2" key="1">
    <citation type="submission" date="2018-04" db="EMBL/GenBank/DDBJ databases">
        <title>The genome of golden apple snail Pomacea canaliculata provides insight into stress tolerance and invasive adaptation.</title>
        <authorList>
            <person name="Liu C."/>
            <person name="Liu B."/>
            <person name="Ren Y."/>
            <person name="Zhang Y."/>
            <person name="Wang H."/>
            <person name="Li S."/>
            <person name="Jiang F."/>
            <person name="Yin L."/>
            <person name="Zhang G."/>
            <person name="Qian W."/>
            <person name="Fan W."/>
        </authorList>
    </citation>
    <scope>NUCLEOTIDE SEQUENCE [LARGE SCALE GENOMIC DNA]</scope>
    <source>
        <strain evidence="1">SZHN2017</strain>
        <tissue evidence="1">Muscle</tissue>
    </source>
</reference>
<organism evidence="1 2">
    <name type="scientific">Pomacea canaliculata</name>
    <name type="common">Golden apple snail</name>
    <dbReference type="NCBI Taxonomy" id="400727"/>
    <lineage>
        <taxon>Eukaryota</taxon>
        <taxon>Metazoa</taxon>
        <taxon>Spiralia</taxon>
        <taxon>Lophotrochozoa</taxon>
        <taxon>Mollusca</taxon>
        <taxon>Gastropoda</taxon>
        <taxon>Caenogastropoda</taxon>
        <taxon>Architaenioglossa</taxon>
        <taxon>Ampullarioidea</taxon>
        <taxon>Ampullariidae</taxon>
        <taxon>Pomacea</taxon>
    </lineage>
</organism>
<accession>A0A2T7Q1G1</accession>
<protein>
    <recommendedName>
        <fullName evidence="3">Alpha-1,4-N-acetylglucosaminyltransferase</fullName>
    </recommendedName>
</protein>
<gene>
    <name evidence="1" type="ORF">C0Q70_02124</name>
</gene>
<dbReference type="Proteomes" id="UP000245119">
    <property type="component" value="Linkage Group LG1"/>
</dbReference>
<evidence type="ECO:0000313" key="2">
    <source>
        <dbReference type="Proteomes" id="UP000245119"/>
    </source>
</evidence>
<comment type="caution">
    <text evidence="1">The sequence shown here is derived from an EMBL/GenBank/DDBJ whole genome shotgun (WGS) entry which is preliminary data.</text>
</comment>
<dbReference type="PANTHER" id="PTHR46830">
    <property type="entry name" value="TRANSFERASE, PUTATIVE-RELATED"/>
    <property type="match status" value="1"/>
</dbReference>
<dbReference type="InterPro" id="IPR007577">
    <property type="entry name" value="GlycoTrfase_DXD_sugar-bd_CS"/>
</dbReference>
<dbReference type="InterPro" id="IPR029044">
    <property type="entry name" value="Nucleotide-diphossugar_trans"/>
</dbReference>
<proteinExistence type="predicted"/>
<evidence type="ECO:0008006" key="3">
    <source>
        <dbReference type="Google" id="ProtNLM"/>
    </source>
</evidence>
<dbReference type="AlphaFoldDB" id="A0A2T7Q1G1"/>
<dbReference type="Pfam" id="PF04488">
    <property type="entry name" value="Gly_transf_sug"/>
    <property type="match status" value="1"/>
</dbReference>
<sequence length="199" mass="23706">MFQQDMSNLQASSDFLRANILTQFGGVYMDRDVVWTSRIPDWLFHYPAVASFDWPTWGTWPDCFNLGVLMARAQAPWLRHWQDALRFYKREWSSFTATYMPYKILEHHPRELLVYDRLQVICFRDICHPTWQQDFRRAIQDKRPTLPFQWRDVHAIHVTQPKPPTSWATPRAVFTGQDVFAEIGRYVLETSGRSHLQQT</sequence>
<keyword evidence="2" id="KW-1185">Reference proteome</keyword>
<dbReference type="PANTHER" id="PTHR46830:SF2">
    <property type="entry name" value="ALPHA-1,4-N-ACETYLGLUCOSAMINYLTRANSFERASE"/>
    <property type="match status" value="1"/>
</dbReference>
<evidence type="ECO:0000313" key="1">
    <source>
        <dbReference type="EMBL" id="PVD39490.1"/>
    </source>
</evidence>